<comment type="caution">
    <text evidence="2">The sequence shown here is derived from an EMBL/GenBank/DDBJ whole genome shotgun (WGS) entry which is preliminary data.</text>
</comment>
<name>A0A8J6NVM0_9BACT</name>
<feature type="compositionally biased region" description="Polar residues" evidence="1">
    <location>
        <begin position="85"/>
        <end position="94"/>
    </location>
</feature>
<evidence type="ECO:0000313" key="2">
    <source>
        <dbReference type="EMBL" id="MBC8361453.1"/>
    </source>
</evidence>
<evidence type="ECO:0000313" key="3">
    <source>
        <dbReference type="Proteomes" id="UP000603434"/>
    </source>
</evidence>
<organism evidence="2 3">
    <name type="scientific">Candidatus Desulfatibia profunda</name>
    <dbReference type="NCBI Taxonomy" id="2841695"/>
    <lineage>
        <taxon>Bacteria</taxon>
        <taxon>Pseudomonadati</taxon>
        <taxon>Thermodesulfobacteriota</taxon>
        <taxon>Desulfobacteria</taxon>
        <taxon>Desulfobacterales</taxon>
        <taxon>Desulfobacterales incertae sedis</taxon>
        <taxon>Candidatus Desulfatibia</taxon>
    </lineage>
</organism>
<sequence length="162" mass="17885">MKITNHDVIKSGEQELIDAITADLDWGTIEEIFSKEHKLKIDDNVEYKKGDIVVFNGQIAYKLEFDVTVVLAILLDREGNYLSVTSSGDLNTSQEKNDEGTSAEPEESEDSYESALSEFDLPVPSEINDTDASSTTATNPQEKISKLASQAGELISEIEDKH</sequence>
<proteinExistence type="predicted"/>
<feature type="compositionally biased region" description="Polar residues" evidence="1">
    <location>
        <begin position="130"/>
        <end position="142"/>
    </location>
</feature>
<reference evidence="2 3" key="1">
    <citation type="submission" date="2020-08" db="EMBL/GenBank/DDBJ databases">
        <title>Bridging the membrane lipid divide: bacteria of the FCB group superphylum have the potential to synthesize archaeal ether lipids.</title>
        <authorList>
            <person name="Villanueva L."/>
            <person name="Von Meijenfeldt F.A.B."/>
            <person name="Westbye A.B."/>
            <person name="Yadav S."/>
            <person name="Hopmans E.C."/>
            <person name="Dutilh B.E."/>
            <person name="Sinninghe Damste J.S."/>
        </authorList>
    </citation>
    <scope>NUCLEOTIDE SEQUENCE [LARGE SCALE GENOMIC DNA]</scope>
    <source>
        <strain evidence="2">NIOZ-UU30</strain>
    </source>
</reference>
<accession>A0A8J6NVM0</accession>
<gene>
    <name evidence="2" type="ORF">H8E23_08655</name>
</gene>
<dbReference type="AlphaFoldDB" id="A0A8J6NVM0"/>
<dbReference type="Proteomes" id="UP000603434">
    <property type="component" value="Unassembled WGS sequence"/>
</dbReference>
<evidence type="ECO:0000256" key="1">
    <source>
        <dbReference type="SAM" id="MobiDB-lite"/>
    </source>
</evidence>
<feature type="region of interest" description="Disordered" evidence="1">
    <location>
        <begin position="85"/>
        <end position="143"/>
    </location>
</feature>
<protein>
    <submittedName>
        <fullName evidence="2">Uncharacterized protein</fullName>
    </submittedName>
</protein>
<dbReference type="EMBL" id="JACNJH010000134">
    <property type="protein sequence ID" value="MBC8361453.1"/>
    <property type="molecule type" value="Genomic_DNA"/>
</dbReference>